<keyword evidence="4" id="KW-1133">Transmembrane helix</keyword>
<gene>
    <name evidence="5" type="ORF">L3049_02440</name>
</gene>
<evidence type="ECO:0000256" key="4">
    <source>
        <dbReference type="SAM" id="Phobius"/>
    </source>
</evidence>
<dbReference type="PROSITE" id="PS50297">
    <property type="entry name" value="ANK_REP_REGION"/>
    <property type="match status" value="2"/>
</dbReference>
<keyword evidence="1" id="KW-0677">Repeat</keyword>
<accession>A0ABT5VNL3</accession>
<evidence type="ECO:0000313" key="6">
    <source>
        <dbReference type="Proteomes" id="UP001528920"/>
    </source>
</evidence>
<dbReference type="PROSITE" id="PS50088">
    <property type="entry name" value="ANK_REPEAT"/>
    <property type="match status" value="2"/>
</dbReference>
<organism evidence="5 6">
    <name type="scientific">Paralabilibaculum antarcticum</name>
    <dbReference type="NCBI Taxonomy" id="2912572"/>
    <lineage>
        <taxon>Bacteria</taxon>
        <taxon>Pseudomonadati</taxon>
        <taxon>Bacteroidota</taxon>
        <taxon>Bacteroidia</taxon>
        <taxon>Marinilabiliales</taxon>
        <taxon>Marinifilaceae</taxon>
        <taxon>Paralabilibaculum</taxon>
    </lineage>
</organism>
<dbReference type="InterPro" id="IPR002110">
    <property type="entry name" value="Ankyrin_rpt"/>
</dbReference>
<evidence type="ECO:0000256" key="2">
    <source>
        <dbReference type="ARBA" id="ARBA00023043"/>
    </source>
</evidence>
<dbReference type="SUPFAM" id="SSF48403">
    <property type="entry name" value="Ankyrin repeat"/>
    <property type="match status" value="1"/>
</dbReference>
<comment type="caution">
    <text evidence="5">The sequence shown here is derived from an EMBL/GenBank/DDBJ whole genome shotgun (WGS) entry which is preliminary data.</text>
</comment>
<dbReference type="PANTHER" id="PTHR24174:SF16">
    <property type="entry name" value="CASKIN-2"/>
    <property type="match status" value="1"/>
</dbReference>
<protein>
    <submittedName>
        <fullName evidence="5">Ankyrin repeat domain-containing protein</fullName>
    </submittedName>
</protein>
<dbReference type="PROSITE" id="PS51257">
    <property type="entry name" value="PROKAR_LIPOPROTEIN"/>
    <property type="match status" value="1"/>
</dbReference>
<evidence type="ECO:0000256" key="3">
    <source>
        <dbReference type="PROSITE-ProRule" id="PRU00023"/>
    </source>
</evidence>
<dbReference type="Proteomes" id="UP001528920">
    <property type="component" value="Unassembled WGS sequence"/>
</dbReference>
<dbReference type="InterPro" id="IPR036770">
    <property type="entry name" value="Ankyrin_rpt-contain_sf"/>
</dbReference>
<feature type="transmembrane region" description="Helical" evidence="4">
    <location>
        <begin position="12"/>
        <end position="29"/>
    </location>
</feature>
<feature type="repeat" description="ANK" evidence="3">
    <location>
        <begin position="116"/>
        <end position="148"/>
    </location>
</feature>
<dbReference type="SMART" id="SM00248">
    <property type="entry name" value="ANK"/>
    <property type="match status" value="2"/>
</dbReference>
<keyword evidence="2 3" id="KW-0040">ANK repeat</keyword>
<dbReference type="Gene3D" id="1.25.40.20">
    <property type="entry name" value="Ankyrin repeat-containing domain"/>
    <property type="match status" value="2"/>
</dbReference>
<dbReference type="Pfam" id="PF12796">
    <property type="entry name" value="Ank_2"/>
    <property type="match status" value="1"/>
</dbReference>
<keyword evidence="6" id="KW-1185">Reference proteome</keyword>
<dbReference type="RefSeq" id="WP_275108189.1">
    <property type="nucleotide sequence ID" value="NZ_JAKJSC010000001.1"/>
</dbReference>
<dbReference type="EMBL" id="JAKJSC010000001">
    <property type="protein sequence ID" value="MDE5416851.1"/>
    <property type="molecule type" value="Genomic_DNA"/>
</dbReference>
<proteinExistence type="predicted"/>
<reference evidence="5 6" key="1">
    <citation type="submission" date="2022-01" db="EMBL/GenBank/DDBJ databases">
        <title>Labilibaculum sp. nov, a marine bacterium isolated from Antarctica.</title>
        <authorList>
            <person name="Dai W."/>
        </authorList>
    </citation>
    <scope>NUCLEOTIDE SEQUENCE [LARGE SCALE GENOMIC DNA]</scope>
    <source>
        <strain evidence="5 6">DW002</strain>
    </source>
</reference>
<dbReference type="InterPro" id="IPR033635">
    <property type="entry name" value="ANKS1/Caskin"/>
</dbReference>
<evidence type="ECO:0000313" key="5">
    <source>
        <dbReference type="EMBL" id="MDE5416851.1"/>
    </source>
</evidence>
<name>A0ABT5VNL3_9BACT</name>
<keyword evidence="4" id="KW-0812">Transmembrane</keyword>
<feature type="repeat" description="ANK" evidence="3">
    <location>
        <begin position="83"/>
        <end position="115"/>
    </location>
</feature>
<sequence>MKTKQSITIKLAGFYITSMIAALLISMSACNNTAKKTNEDQVKTENKVKAPSIDIHAATFMGNVNATTQHIAAGSDINAKDQYGSTPLMVAATFGKTDIAIALIDGGAKLNIPSNDGSTALHTAAFFGRTEIVKALLKKGADKSIKNNYGSTALESVQAPFESVKAIYDQIGKDLGPFGLKFDYKELEKTRPVIAKLLENKEEL</sequence>
<evidence type="ECO:0000256" key="1">
    <source>
        <dbReference type="ARBA" id="ARBA00022737"/>
    </source>
</evidence>
<keyword evidence="4" id="KW-0472">Membrane</keyword>
<dbReference type="PANTHER" id="PTHR24174">
    <property type="entry name" value="ANKYRIN REPEAT AND STERILE ALPHA MOTIF DOMAIN-CONTAINING PROTEIN 1"/>
    <property type="match status" value="1"/>
</dbReference>
<dbReference type="PRINTS" id="PR01415">
    <property type="entry name" value="ANKYRIN"/>
</dbReference>